<name>A0ABP6M198_9ACTN</name>
<gene>
    <name evidence="1" type="ORF">GCM10010448_58780</name>
</gene>
<evidence type="ECO:0008006" key="3">
    <source>
        <dbReference type="Google" id="ProtNLM"/>
    </source>
</evidence>
<dbReference type="Proteomes" id="UP001501532">
    <property type="component" value="Unassembled WGS sequence"/>
</dbReference>
<evidence type="ECO:0000313" key="2">
    <source>
        <dbReference type="Proteomes" id="UP001501532"/>
    </source>
</evidence>
<proteinExistence type="predicted"/>
<evidence type="ECO:0000313" key="1">
    <source>
        <dbReference type="EMBL" id="GAA3067614.1"/>
    </source>
</evidence>
<keyword evidence="2" id="KW-1185">Reference proteome</keyword>
<reference evidence="2" key="1">
    <citation type="journal article" date="2019" name="Int. J. Syst. Evol. Microbiol.">
        <title>The Global Catalogue of Microorganisms (GCM) 10K type strain sequencing project: providing services to taxonomists for standard genome sequencing and annotation.</title>
        <authorList>
            <consortium name="The Broad Institute Genomics Platform"/>
            <consortium name="The Broad Institute Genome Sequencing Center for Infectious Disease"/>
            <person name="Wu L."/>
            <person name="Ma J."/>
        </authorList>
    </citation>
    <scope>NUCLEOTIDE SEQUENCE [LARGE SCALE GENOMIC DNA]</scope>
    <source>
        <strain evidence="2">JCM 9091</strain>
    </source>
</reference>
<comment type="caution">
    <text evidence="1">The sequence shown here is derived from an EMBL/GenBank/DDBJ whole genome shotgun (WGS) entry which is preliminary data.</text>
</comment>
<organism evidence="1 2">
    <name type="scientific">Streptomyces glomeratus</name>
    <dbReference type="NCBI Taxonomy" id="284452"/>
    <lineage>
        <taxon>Bacteria</taxon>
        <taxon>Bacillati</taxon>
        <taxon>Actinomycetota</taxon>
        <taxon>Actinomycetes</taxon>
        <taxon>Kitasatosporales</taxon>
        <taxon>Streptomycetaceae</taxon>
        <taxon>Streptomyces</taxon>
    </lineage>
</organism>
<protein>
    <recommendedName>
        <fullName evidence="3">Secreted protein</fullName>
    </recommendedName>
</protein>
<sequence length="71" mass="7687">MSKIHSCWVLLGSRSALIAGIAKYRTETSIETSSSGSIRTPRAVHSRRPARVAEVEALLVEFVMTGTVRAS</sequence>
<accession>A0ABP6M198</accession>
<dbReference type="EMBL" id="BAAAUF010000059">
    <property type="protein sequence ID" value="GAA3067614.1"/>
    <property type="molecule type" value="Genomic_DNA"/>
</dbReference>